<evidence type="ECO:0008006" key="3">
    <source>
        <dbReference type="Google" id="ProtNLM"/>
    </source>
</evidence>
<sequence>MMNSISRNKRRSPHACRSAIGIFICASNGIGPAQYEVSLRRIEHCVICGRWWKLYAASSHLTIWTELPGWVVWLLRHKTRKTMHNQQRKESK</sequence>
<dbReference type="EMBL" id="JAQKGX010000004">
    <property type="protein sequence ID" value="MDB1162112.1"/>
    <property type="molecule type" value="Genomic_DNA"/>
</dbReference>
<evidence type="ECO:0000313" key="1">
    <source>
        <dbReference type="EMBL" id="MDB1162112.1"/>
    </source>
</evidence>
<evidence type="ECO:0000313" key="2">
    <source>
        <dbReference type="Proteomes" id="UP001211105"/>
    </source>
</evidence>
<protein>
    <recommendedName>
        <fullName evidence="3">Hypoyhetical protein</fullName>
    </recommendedName>
</protein>
<gene>
    <name evidence="1" type="ORF">PL707_07510</name>
</gene>
<comment type="caution">
    <text evidence="1">The sequence shown here is derived from an EMBL/GenBank/DDBJ whole genome shotgun (WGS) entry which is preliminary data.</text>
</comment>
<reference evidence="1" key="1">
    <citation type="submission" date="2023-01" db="EMBL/GenBank/DDBJ databases">
        <title>Human gut microbiome strain richness.</title>
        <authorList>
            <person name="Chen-Liaw A."/>
        </authorList>
    </citation>
    <scope>NUCLEOTIDE SEQUENCE</scope>
    <source>
        <strain evidence="1">BSD2780120875st1_E5_BSD2780120875b_170604</strain>
    </source>
</reference>
<proteinExistence type="predicted"/>
<dbReference type="Proteomes" id="UP001211105">
    <property type="component" value="Unassembled WGS sequence"/>
</dbReference>
<dbReference type="RefSeq" id="WP_195223700.1">
    <property type="nucleotide sequence ID" value="NZ_JADMXZ010000003.1"/>
</dbReference>
<name>A0AAW5ZYY7_9BIFI</name>
<organism evidence="1 2">
    <name type="scientific">Bifidobacterium catenulatum</name>
    <dbReference type="NCBI Taxonomy" id="1686"/>
    <lineage>
        <taxon>Bacteria</taxon>
        <taxon>Bacillati</taxon>
        <taxon>Actinomycetota</taxon>
        <taxon>Actinomycetes</taxon>
        <taxon>Bifidobacteriales</taxon>
        <taxon>Bifidobacteriaceae</taxon>
        <taxon>Bifidobacterium</taxon>
    </lineage>
</organism>
<dbReference type="AlphaFoldDB" id="A0AAW5ZYY7"/>
<accession>A0AAW5ZYY7</accession>